<dbReference type="InterPro" id="IPR040366">
    <property type="entry name" value="Nab2/ZC3H14"/>
</dbReference>
<evidence type="ECO:0000256" key="3">
    <source>
        <dbReference type="ARBA" id="ARBA00022723"/>
    </source>
</evidence>
<dbReference type="Pfam" id="PF14608">
    <property type="entry name" value="zf-CCCH_2"/>
    <property type="match status" value="3"/>
</dbReference>
<protein>
    <recommendedName>
        <fullName evidence="9">Nab2 type CCCH zinc finger 4 domain-containing protein</fullName>
    </recommendedName>
</protein>
<dbReference type="Gene3D" id="1.10.340.40">
    <property type="entry name" value="Nuclear abundant poly(A) RNA-bind protein 2, N-terminal domain"/>
    <property type="match status" value="1"/>
</dbReference>
<feature type="compositionally biased region" description="Polar residues" evidence="8">
    <location>
        <begin position="111"/>
        <end position="120"/>
    </location>
</feature>
<comment type="similarity">
    <text evidence="2">Belongs to the ZC3H14 family.</text>
</comment>
<dbReference type="Gene3D" id="4.10.1000.40">
    <property type="match status" value="2"/>
</dbReference>
<dbReference type="Pfam" id="PF21803">
    <property type="entry name" value="Nab2-zf4"/>
    <property type="match status" value="1"/>
</dbReference>
<keyword evidence="11" id="KW-1185">Reference proteome</keyword>
<sequence>MPFGLTINTERATAFQQAVQDELMNRGYSQDADPVMAEYITIMVINNKSAAQITSELEDLISTDIDPTFTSWLFDEAAKGAAGSEIAPVPSSPAPAEASAEPGPSKEIPTYTGNDSSTRRPTGAPRNGVYQQALSQALPSSSAQKRSASARSPSPTHPNKSRRTDLPTGPRAMQKEGPGPRSLLDRVGGPANNRPNGHGRDEIQRRIESVTGAAQEPNMMMPQGFVGMPPGMDVNAMANANMMNPMMLQEMMMSQMAMMAQMASSMGMLNPATGQFSGGGMPMHNGMPGDMSMVQNGMNNFQGQAGGHGHPGRGRGVGRGGRGAGRGGRGNVPLGGHGGPHPPQQAQAGETPAIVSPTPVIAAPLAHTPSSSSVATDASSKPAYAIPERPQSPTLCKFGTKCSNAHCRYSHPSPVATAESGVVLSNDPCENGKNCVDKDCTKAHVSPAVLNPNAEFSAPPVAAPPPRVAHIANAVPCRFGLACTRPGCTFSHPPRPSHGSQPCRFGTACTKASCTFQHPPGRVLPSTFHRGLSTSGGMSSVAAPETGTMSGTSHNKSMTFNTSSSATVKEKLEKQMKELEEKKQEMEKAMKDAASKKDDNKSVPISA</sequence>
<proteinExistence type="inferred from homology"/>
<feature type="compositionally biased region" description="Low complexity" evidence="8">
    <location>
        <begin position="84"/>
        <end position="105"/>
    </location>
</feature>
<feature type="domain" description="Nab2 type CCCH zinc finger 4" evidence="9">
    <location>
        <begin position="423"/>
        <end position="444"/>
    </location>
</feature>
<feature type="compositionally biased region" description="Polar residues" evidence="8">
    <location>
        <begin position="547"/>
        <end position="567"/>
    </location>
</feature>
<dbReference type="PANTHER" id="PTHR14738">
    <property type="entry name" value="ZINC FINGER CCCH DOMAIN-CONTAINING PROTEIN 14"/>
    <property type="match status" value="1"/>
</dbReference>
<evidence type="ECO:0000256" key="8">
    <source>
        <dbReference type="SAM" id="MobiDB-lite"/>
    </source>
</evidence>
<evidence type="ECO:0000259" key="9">
    <source>
        <dbReference type="Pfam" id="PF21803"/>
    </source>
</evidence>
<evidence type="ECO:0000256" key="4">
    <source>
        <dbReference type="ARBA" id="ARBA00022737"/>
    </source>
</evidence>
<dbReference type="GO" id="GO:0008143">
    <property type="term" value="F:poly(A) binding"/>
    <property type="evidence" value="ECO:0007669"/>
    <property type="project" value="InterPro"/>
</dbReference>
<dbReference type="AlphaFoldDB" id="A0A8H6I993"/>
<name>A0A8H6I993_9AGAR</name>
<keyword evidence="5" id="KW-0863">Zinc-finger</keyword>
<dbReference type="GO" id="GO:0008270">
    <property type="term" value="F:zinc ion binding"/>
    <property type="evidence" value="ECO:0007669"/>
    <property type="project" value="UniProtKB-KW"/>
</dbReference>
<evidence type="ECO:0000313" key="10">
    <source>
        <dbReference type="EMBL" id="KAF6760222.1"/>
    </source>
</evidence>
<accession>A0A8H6I993</accession>
<evidence type="ECO:0000256" key="7">
    <source>
        <dbReference type="ARBA" id="ARBA00023242"/>
    </source>
</evidence>
<feature type="region of interest" description="Disordered" evidence="8">
    <location>
        <begin position="84"/>
        <end position="203"/>
    </location>
</feature>
<dbReference type="GO" id="GO:0005737">
    <property type="term" value="C:cytoplasm"/>
    <property type="evidence" value="ECO:0007669"/>
    <property type="project" value="TreeGrafter"/>
</dbReference>
<keyword evidence="7" id="KW-0539">Nucleus</keyword>
<organism evidence="10 11">
    <name type="scientific">Ephemerocybe angulata</name>
    <dbReference type="NCBI Taxonomy" id="980116"/>
    <lineage>
        <taxon>Eukaryota</taxon>
        <taxon>Fungi</taxon>
        <taxon>Dikarya</taxon>
        <taxon>Basidiomycota</taxon>
        <taxon>Agaricomycotina</taxon>
        <taxon>Agaricomycetes</taxon>
        <taxon>Agaricomycetidae</taxon>
        <taxon>Agaricales</taxon>
        <taxon>Agaricineae</taxon>
        <taxon>Psathyrellaceae</taxon>
        <taxon>Ephemerocybe</taxon>
    </lineage>
</organism>
<dbReference type="EMBL" id="JACGCI010000013">
    <property type="protein sequence ID" value="KAF6760222.1"/>
    <property type="molecule type" value="Genomic_DNA"/>
</dbReference>
<evidence type="ECO:0000256" key="1">
    <source>
        <dbReference type="ARBA" id="ARBA00004123"/>
    </source>
</evidence>
<evidence type="ECO:0000256" key="2">
    <source>
        <dbReference type="ARBA" id="ARBA00008423"/>
    </source>
</evidence>
<comment type="caution">
    <text evidence="10">The sequence shown here is derived from an EMBL/GenBank/DDBJ whole genome shotgun (WGS) entry which is preliminary data.</text>
</comment>
<evidence type="ECO:0000256" key="6">
    <source>
        <dbReference type="ARBA" id="ARBA00022833"/>
    </source>
</evidence>
<dbReference type="InterPro" id="IPR043094">
    <property type="entry name" value="Nab2/ZC3H14_N_sf"/>
</dbReference>
<gene>
    <name evidence="10" type="ORF">DFP72DRAFT_1166467</name>
</gene>
<dbReference type="PANTHER" id="PTHR14738:SF29">
    <property type="entry name" value="ZINC FINGER CCCH DOMAIN-CONTAINING PROTEIN 14"/>
    <property type="match status" value="1"/>
</dbReference>
<dbReference type="Proteomes" id="UP000521943">
    <property type="component" value="Unassembled WGS sequence"/>
</dbReference>
<feature type="region of interest" description="Disordered" evidence="8">
    <location>
        <begin position="531"/>
        <end position="607"/>
    </location>
</feature>
<feature type="compositionally biased region" description="Low complexity" evidence="8">
    <location>
        <begin position="131"/>
        <end position="154"/>
    </location>
</feature>
<feature type="compositionally biased region" description="Gly residues" evidence="8">
    <location>
        <begin position="304"/>
        <end position="339"/>
    </location>
</feature>
<comment type="subcellular location">
    <subcellularLocation>
        <location evidence="1">Nucleus</location>
    </subcellularLocation>
</comment>
<feature type="region of interest" description="Disordered" evidence="8">
    <location>
        <begin position="303"/>
        <end position="349"/>
    </location>
</feature>
<dbReference type="GO" id="GO:0043488">
    <property type="term" value="P:regulation of mRNA stability"/>
    <property type="evidence" value="ECO:0007669"/>
    <property type="project" value="InterPro"/>
</dbReference>
<dbReference type="GO" id="GO:0005634">
    <property type="term" value="C:nucleus"/>
    <property type="evidence" value="ECO:0007669"/>
    <property type="project" value="UniProtKB-SubCell"/>
</dbReference>
<keyword evidence="4" id="KW-0677">Repeat</keyword>
<keyword evidence="6" id="KW-0862">Zinc</keyword>
<dbReference type="OrthoDB" id="438553at2759"/>
<evidence type="ECO:0000313" key="11">
    <source>
        <dbReference type="Proteomes" id="UP000521943"/>
    </source>
</evidence>
<dbReference type="InterPro" id="IPR049017">
    <property type="entry name" value="Nab2_Znf4"/>
</dbReference>
<reference evidence="10 11" key="1">
    <citation type="submission" date="2020-07" db="EMBL/GenBank/DDBJ databases">
        <title>Comparative genomics of pyrophilous fungi reveals a link between fire events and developmental genes.</title>
        <authorList>
            <consortium name="DOE Joint Genome Institute"/>
            <person name="Steindorff A.S."/>
            <person name="Carver A."/>
            <person name="Calhoun S."/>
            <person name="Stillman K."/>
            <person name="Liu H."/>
            <person name="Lipzen A."/>
            <person name="Pangilinan J."/>
            <person name="Labutti K."/>
            <person name="Bruns T.D."/>
            <person name="Grigoriev I.V."/>
        </authorList>
    </citation>
    <scope>NUCLEOTIDE SEQUENCE [LARGE SCALE GENOMIC DNA]</scope>
    <source>
        <strain evidence="10 11">CBS 144469</strain>
    </source>
</reference>
<keyword evidence="3" id="KW-0479">Metal-binding</keyword>
<feature type="compositionally biased region" description="Basic and acidic residues" evidence="8">
    <location>
        <begin position="568"/>
        <end position="601"/>
    </location>
</feature>
<evidence type="ECO:0000256" key="5">
    <source>
        <dbReference type="ARBA" id="ARBA00022771"/>
    </source>
</evidence>